<comment type="caution">
    <text evidence="1">The sequence shown here is derived from an EMBL/GenBank/DDBJ whole genome shotgun (WGS) entry which is preliminary data.</text>
</comment>
<proteinExistence type="predicted"/>
<organism evidence="1 2">
    <name type="scientific">Methylobacterium crusticola</name>
    <dbReference type="NCBI Taxonomy" id="1697972"/>
    <lineage>
        <taxon>Bacteria</taxon>
        <taxon>Pseudomonadati</taxon>
        <taxon>Pseudomonadota</taxon>
        <taxon>Alphaproteobacteria</taxon>
        <taxon>Hyphomicrobiales</taxon>
        <taxon>Methylobacteriaceae</taxon>
        <taxon>Methylobacterium</taxon>
    </lineage>
</organism>
<reference evidence="1" key="1">
    <citation type="journal article" date="2021" name="Front. Microbiol.">
        <title>Comprehensive Comparative Genomics and Phenotyping of Methylobacterium Species.</title>
        <authorList>
            <person name="Alessa O."/>
            <person name="Ogura Y."/>
            <person name="Fujitani Y."/>
            <person name="Takami H."/>
            <person name="Hayashi T."/>
            <person name="Sahin N."/>
            <person name="Tani A."/>
        </authorList>
    </citation>
    <scope>NUCLEOTIDE SEQUENCE</scope>
    <source>
        <strain evidence="1">KCTC 52305</strain>
    </source>
</reference>
<name>A0ABQ4QW51_9HYPH</name>
<dbReference type="Proteomes" id="UP001055167">
    <property type="component" value="Unassembled WGS sequence"/>
</dbReference>
<keyword evidence="2" id="KW-1185">Reference proteome</keyword>
<dbReference type="RefSeq" id="WP_128562321.1">
    <property type="nucleotide sequence ID" value="NZ_BPQH01000005.1"/>
</dbReference>
<gene>
    <name evidence="1" type="ORF">OPKNFCMD_2001</name>
</gene>
<evidence type="ECO:0008006" key="3">
    <source>
        <dbReference type="Google" id="ProtNLM"/>
    </source>
</evidence>
<protein>
    <recommendedName>
        <fullName evidence="3">Energy transducer TonB</fullName>
    </recommendedName>
</protein>
<sequence length="94" mass="9609">MFSIGPFHRSAGQPAGIYASLLPLEPEPLDLRPATPRGSQPIPAAPGLGRHAVSMALLLGLTLAVQSAVGWWTLPGKAPALAPSAQGPVERAPS</sequence>
<accession>A0ABQ4QW51</accession>
<reference evidence="1" key="2">
    <citation type="submission" date="2021-08" db="EMBL/GenBank/DDBJ databases">
        <authorList>
            <person name="Tani A."/>
            <person name="Ola A."/>
            <person name="Ogura Y."/>
            <person name="Katsura K."/>
            <person name="Hayashi T."/>
        </authorList>
    </citation>
    <scope>NUCLEOTIDE SEQUENCE</scope>
    <source>
        <strain evidence="1">KCTC 52305</strain>
    </source>
</reference>
<dbReference type="EMBL" id="BPQH01000005">
    <property type="protein sequence ID" value="GJD49271.1"/>
    <property type="molecule type" value="Genomic_DNA"/>
</dbReference>
<evidence type="ECO:0000313" key="2">
    <source>
        <dbReference type="Proteomes" id="UP001055167"/>
    </source>
</evidence>
<evidence type="ECO:0000313" key="1">
    <source>
        <dbReference type="EMBL" id="GJD49271.1"/>
    </source>
</evidence>